<evidence type="ECO:0000313" key="1">
    <source>
        <dbReference type="EMBL" id="KAJ8667429.1"/>
    </source>
</evidence>
<organism evidence="1 2">
    <name type="scientific">Eretmocerus hayati</name>
    <dbReference type="NCBI Taxonomy" id="131215"/>
    <lineage>
        <taxon>Eukaryota</taxon>
        <taxon>Metazoa</taxon>
        <taxon>Ecdysozoa</taxon>
        <taxon>Arthropoda</taxon>
        <taxon>Hexapoda</taxon>
        <taxon>Insecta</taxon>
        <taxon>Pterygota</taxon>
        <taxon>Neoptera</taxon>
        <taxon>Endopterygota</taxon>
        <taxon>Hymenoptera</taxon>
        <taxon>Apocrita</taxon>
        <taxon>Proctotrupomorpha</taxon>
        <taxon>Chalcidoidea</taxon>
        <taxon>Aphelinidae</taxon>
        <taxon>Aphelininae</taxon>
        <taxon>Eretmocerus</taxon>
    </lineage>
</organism>
<protein>
    <submittedName>
        <fullName evidence="1">Uncharacterized protein</fullName>
    </submittedName>
</protein>
<keyword evidence="2" id="KW-1185">Reference proteome</keyword>
<dbReference type="EMBL" id="CM056744">
    <property type="protein sequence ID" value="KAJ8667429.1"/>
    <property type="molecule type" value="Genomic_DNA"/>
</dbReference>
<name>A0ACC2NAS0_9HYME</name>
<evidence type="ECO:0000313" key="2">
    <source>
        <dbReference type="Proteomes" id="UP001239111"/>
    </source>
</evidence>
<dbReference type="Proteomes" id="UP001239111">
    <property type="component" value="Chromosome 4"/>
</dbReference>
<sequence length="3298" mass="364957">MSSDNENLPKPSKRRRPIISESEESDDSAINTNHRRRRVGRVLSEAESSDEDGDVLLRPGQKKQNFKLDSEDESSYASSSSNDGVRSNFDRGSTSSEWQSDWESTDELDTTAGSSCKKRSKKSPLKDSRENGSSCESDRSDGESEKCPICLLKFHKQEVANPASCEHCFCLDCLTEWSRNVNTCPIDRQTFEVINVRAKLGGKITRYIPVEPKTQAEAVPQEDPTYCEVCQRCDREDRMLLCDGCDSGYHLECLNPPLHEVPLEEHWYCPECAQNSQNDAEDVEMDLEELPDILEEARRLGLSYGRSHRPRHDSFAEDSDVPIATRRRAAAVATLSSRRSNPLLPRTRQAERVRAMVRAGRSRREAENIAQPSTSSGIDSVSSRSRSPMPGPSRLASGASSSRAPRRSAATTAPRKKRAMRIKRKTKRRTKSKRAASKRAEQQIRQVVISQVNENGELEEIVEYVRSLPGGPEPRRKKKRKKYKKKTTARARTVASVAASRASAKRRLASSLMKSMRVSADSDGLMQIVPENGPPHPSSALRLARQAAGLTPLSLFGGGLGLDYSPPGSDDEYEDSAASGGGGGGTGVLSRPRLPAMSATRRRLALKGGLIEPPSTTPIGSVDLLSSILNRQEIWHSKKSKVTLKSDGSFKVDNPKKSIECNNNNVSPIKLDPKDSKPLSDKKPLNLNKIDSNKLTKQAPMYNNPRGGNRGAGGAGGGYRGGGNYRDGGNRHSYGGGGRHSFGGSTGPNDPQDYSRAGFQNRNNEQNRNQPPSLLDLQNRNRFPPLRDQRQPPFDNRDRPPLDRDGNRPRQDRDSRGPQQDWDRPQLDRDINRTRQDRDSRVPQQDWDMRPRQDRDSRGPQQDWDMRPRQDRDGNRQDYDRPPIDRDGDRPQQDWNRPRLDRDGNRPQQDFDRPPMDRDGNRPWQDRDRTERDSFPQDQFARPRAPGGTSYPGVPPPAPPLALRNAAITSQQPRQSENWRPDADDDNFNMYDDLDLRKPDQRSSSGQYGQDGGDSPRSLVPPPDLPSGLIDFDESERGNDSDREDLVIDDNPKEDQQRGGATQADKYDPFAADSDSDDSQHGGHQVSKPKDNDAMRKPQHQQPEKSPDPPSLAPPPGLGDFPGLKNDENESILGDGASIAGDNASIAGDNASIAGDEFAMPSRMIRSKGTGHTPRPLEPPPMFAFPGMNLDSDAASEDGGDNANDRRRQVRSSQKKKKKQQPIVSRIRLTAYDDDDDDDSDTDCPNFSIYSSETMDVARHTEQQLSSQIAPLQPPPMPPFDDDNMSTVSESFKTMDPNPLEPPPMPPSMFEDDLRSKAGSPGADSIAPLEPPPMPPMDSLDTASTVDPLEPPPMPPMDSLDTGSMVDPNELPPMQSLNKNSIMPPPLQPPPMPPIDSLDTGSTVDPLEPPPMPPMDSLDTASTVDPLEPPPMPPLDSLDTASTVDPLEPPPIPPMDSLDTASTVDPLEPPPMPPMDSLDTASTVDPLEPPPMPPLESMDSASTVDPLEPPPVPPIEGLDEPSSSLEPPPMPPMEVMEAEETPAVQPPPPMAPPVPQPMMPMPMAPPMMTMAPQMMPPMMAMPPMMPPMMTPMPMVTPMPPPVSVPMPPIEPPPVLPALPLEADPSAPMEPPPMPPMDDLNLDDEEEDGEPGTLKPPPMPPKPTEYLDAVQKERQALNKAATAAAKIPLDKAGKIAFKMKNLSRLKKSKHSDKSRRDEKYSKSSKSSKSKNKHKSSKDSKPRSGWDIKPVGMSSEDSDGESADDARPDSPASVSSLDGTHDKSQKKDVSSKKAVNIDLDELQQTLDKKLVELEDLSKMHPDDMEVISAVGGESEHDKSGEIVNLDSDDDENQHRHKDKEHNADELLDEEELIKSITDQAQDDHRVIDEVGEVDARSGDNVSVKSMDFGSPEHHEEPLETDPDLGLERPTEEELLQVQQLPTKDAVLEEDIPMPEAPAPAIVPAATEDADDTESVVATGERNKLDEIIDLDSAEFDEKPVSFEGNLDDDGFMIESAAEARKALSRMGSTPGTPRMPTPRMLTPRARSLSRKRTPVTGAARRSLSSRREVLSEWEMEGGTTPCRDERVVSGKGMDVRISLSNRASRTSLLQDSGLEPITPARPNDGLDAGIKTPAGYHGLGTEAISETDEAMNFEDELALLKMRSRGNAPDDDDDDDEASRQALLADDTAAAESTNEQIVHSGSGRMSRKAAHTAALLKAKELLLLQQEQEEAAEAVAALAAVAAKRKRKKDKRDKSTKDAERNKENIANLENELWKKAAASVAKERQYREKRSKSKESKAAKKKKEKEALAAALLAKKKEKRKELPRYDVRKIVSEKPRSRKDEYGRDLRSSSRSRNRRSRSYRSLSPVVRRRSPSPRSSRRDKGRSRRSLSRGRGRSRTRSRSPHRRSLSPRSKHRSRRSLSPQEKKAAHKSRSKSRAARKRSRSKSKKREKRHHSKRRASRSRTRSAERRAAWEQAQLYQQQLQLRQLAEGGGGQQVAWARHPDWSPSWSRSRSRTPPHLLRQDGRIWSPTSMALLNSVNVSPKNLKVILTNKEAIKKRKKKEKARKAKEAAAAAAAAEKKQRKGKKGKSPPPSKEVFASGDNILVSVCFNKDTDQSNGNAAAELPETIPLLPQLKRRRHEVEVQQAAAAKKAKKSKDPRRSKSPAAALVAKLTKKKEKKKSKAAEIAATKKPTAIIDLDQSPFREQTPSPRDIIVLSDDEEAAANAAAQAQQQQQSQQQQQQQTEQQMEEEDAMAEQMSPESHTPARPEMFSQGPKTPPEPQVKFSISNKQNNLRQTLSNPLMDEDDDEEDDELGNGQQQSQQQGQGDEEDEEAVEGQRRRLNANDTAEMQELMDEQEEDELELRAQEELESRVKVGPNTPPEPPSSPPDSPDAYDPFDPTKSRSPTPEPDDQQQQNNKSAESGDSPAEVQNLDESGSQLDDSVSDTQPKTTSDKPKIISMVTIKRPSPKSNTPPLVDADGKKDEQQPPTTRIQTTLATMVQQQQQKIVFPAINPVLATVAAAVQRSTLFNAQPKNLIQQQQSRPTLPNIFANSMPKPPMRTLPLSKYNKNISMMGQNGSDANIELTNDNIDMSSPYSPGSSLSDGLFDPAPSPAFNSSPITLPNKGRKNQDRKDAFDALFDASPIVHKGSRGRAVKKNDKDKKKKGTHSKIGVRMDENQLQILDELPSSAVEMQVKDKFLKKLNRQERVVEEVKVVLKPHYTKKHITKEEYKDIMRKAVPKICHNKTGEINPKKISALIEAYVKKVRSSKKKSYGGTSAAAVISMNNKKPAKTLWS</sequence>
<proteinExistence type="predicted"/>
<gene>
    <name evidence="1" type="ORF">QAD02_009092</name>
</gene>
<accession>A0ACC2NAS0</accession>
<comment type="caution">
    <text evidence="1">The sequence shown here is derived from an EMBL/GenBank/DDBJ whole genome shotgun (WGS) entry which is preliminary data.</text>
</comment>
<reference evidence="1" key="1">
    <citation type="submission" date="2023-04" db="EMBL/GenBank/DDBJ databases">
        <title>A chromosome-level genome assembly of the parasitoid wasp Eretmocerus hayati.</title>
        <authorList>
            <person name="Zhong Y."/>
            <person name="Liu S."/>
            <person name="Liu Y."/>
        </authorList>
    </citation>
    <scope>NUCLEOTIDE SEQUENCE</scope>
    <source>
        <strain evidence="1">ZJU_SS_LIU_2023</strain>
    </source>
</reference>